<proteinExistence type="inferred from homology"/>
<dbReference type="OrthoDB" id="7866850at2"/>
<dbReference type="Gene3D" id="3.30.530.20">
    <property type="match status" value="1"/>
</dbReference>
<dbReference type="SUPFAM" id="SSF55961">
    <property type="entry name" value="Bet v1-like"/>
    <property type="match status" value="1"/>
</dbReference>
<evidence type="ECO:0000256" key="1">
    <source>
        <dbReference type="ARBA" id="ARBA00001947"/>
    </source>
</evidence>
<keyword evidence="7" id="KW-0812">Transmembrane</keyword>
<accession>A0A2G1QHT6</accession>
<feature type="transmembrane region" description="Helical" evidence="7">
    <location>
        <begin position="332"/>
        <end position="351"/>
    </location>
</feature>
<keyword evidence="9" id="KW-1185">Reference proteome</keyword>
<feature type="transmembrane region" description="Helical" evidence="7">
    <location>
        <begin position="290"/>
        <end position="311"/>
    </location>
</feature>
<dbReference type="GO" id="GO:0008237">
    <property type="term" value="F:metallopeptidase activity"/>
    <property type="evidence" value="ECO:0007669"/>
    <property type="project" value="UniProtKB-KW"/>
</dbReference>
<keyword evidence="7" id="KW-1133">Transmembrane helix</keyword>
<dbReference type="EMBL" id="PDVP01000019">
    <property type="protein sequence ID" value="PHP65082.1"/>
    <property type="molecule type" value="Genomic_DNA"/>
</dbReference>
<dbReference type="AlphaFoldDB" id="A0A2G1QHT6"/>
<dbReference type="GO" id="GO:0006508">
    <property type="term" value="P:proteolysis"/>
    <property type="evidence" value="ECO:0007669"/>
    <property type="project" value="UniProtKB-KW"/>
</dbReference>
<feature type="transmembrane region" description="Helical" evidence="7">
    <location>
        <begin position="258"/>
        <end position="278"/>
    </location>
</feature>
<dbReference type="PANTHER" id="PTHR39188:SF3">
    <property type="entry name" value="STAGE IV SPORULATION PROTEIN FB"/>
    <property type="match status" value="1"/>
</dbReference>
<evidence type="ECO:0000313" key="8">
    <source>
        <dbReference type="EMBL" id="PHP65082.1"/>
    </source>
</evidence>
<evidence type="ECO:0000313" key="9">
    <source>
        <dbReference type="Proteomes" id="UP000221168"/>
    </source>
</evidence>
<dbReference type="PANTHER" id="PTHR39188">
    <property type="entry name" value="MEMBRANE-ASSOCIATED ZINC METALLOPROTEASE M50B"/>
    <property type="match status" value="1"/>
</dbReference>
<dbReference type="RefSeq" id="WP_099308420.1">
    <property type="nucleotide sequence ID" value="NZ_PDVP01000019.1"/>
</dbReference>
<gene>
    <name evidence="8" type="ORF">CSC94_21415</name>
</gene>
<keyword evidence="4" id="KW-0378">Hydrolase</keyword>
<sequence length="417" mass="44912">MNTALILFAGVNLAIIFLAIAAPLGVRRFTLTTTVRAPRDKLFQALHPFGRHADWSGQIVSSRPDPDGTGGEISLSWLGRDNQPIRRQVQVVETVPGAAFAETVTDDTSLDASFWRHWRSEVQLRDEPDGSVRVSMTRTDRYRGAAFLVFRWFAARRELIKLKTWAETGVYTPGGLFEHPATQLAMAALSVVILWPIFGLTKLGFMLALALTVVIALHELGHMAAFRLMGHKSARMIFIPVLGGVAIGGRPYDSRFEIAFVALMGAGFSGFLVPIAVYGHEVALSAGNGALAAFLGTVGACAAFFNLANLVPVWKFDGGQVLRQITPETGPARLMASMIILLSVMVFAWLGGFSGRALLIACAVMTLLSLITVNSGVKPRAEMKPISAAERVLITGGLAAALVIHGSGIVWAMHAFF</sequence>
<comment type="cofactor">
    <cofactor evidence="1">
        <name>Zn(2+)</name>
        <dbReference type="ChEBI" id="CHEBI:29105"/>
    </cofactor>
</comment>
<feature type="transmembrane region" description="Helical" evidence="7">
    <location>
        <begin position="6"/>
        <end position="26"/>
    </location>
</feature>
<dbReference type="Proteomes" id="UP000221168">
    <property type="component" value="Unassembled WGS sequence"/>
</dbReference>
<evidence type="ECO:0000256" key="7">
    <source>
        <dbReference type="SAM" id="Phobius"/>
    </source>
</evidence>
<name>A0A2G1QHT6_9HYPH</name>
<evidence type="ECO:0000256" key="4">
    <source>
        <dbReference type="ARBA" id="ARBA00022801"/>
    </source>
</evidence>
<evidence type="ECO:0000256" key="2">
    <source>
        <dbReference type="ARBA" id="ARBA00007931"/>
    </source>
</evidence>
<dbReference type="CDD" id="cd06160">
    <property type="entry name" value="S2P-M50_like_2"/>
    <property type="match status" value="1"/>
</dbReference>
<comment type="caution">
    <text evidence="8">The sequence shown here is derived from an EMBL/GenBank/DDBJ whole genome shotgun (WGS) entry which is preliminary data.</text>
</comment>
<protein>
    <submittedName>
        <fullName evidence="8">Site-2 protease family protein</fullName>
    </submittedName>
</protein>
<evidence type="ECO:0000256" key="5">
    <source>
        <dbReference type="ARBA" id="ARBA00022833"/>
    </source>
</evidence>
<reference evidence="8 9" key="1">
    <citation type="submission" date="2017-10" db="EMBL/GenBank/DDBJ databases">
        <title>Sedimentibacterium mangrovi gen. nov., sp. nov., a novel member of family Phyllobacteriacea isolated from mangrove sediment.</title>
        <authorList>
            <person name="Liao H."/>
            <person name="Tian Y."/>
        </authorList>
    </citation>
    <scope>NUCLEOTIDE SEQUENCE [LARGE SCALE GENOMIC DNA]</scope>
    <source>
        <strain evidence="8 9">X9-2-2</strain>
    </source>
</reference>
<keyword evidence="5" id="KW-0862">Zinc</keyword>
<feature type="transmembrane region" description="Helical" evidence="7">
    <location>
        <begin position="357"/>
        <end position="377"/>
    </location>
</feature>
<dbReference type="InterPro" id="IPR023393">
    <property type="entry name" value="START-like_dom_sf"/>
</dbReference>
<evidence type="ECO:0000256" key="6">
    <source>
        <dbReference type="ARBA" id="ARBA00023049"/>
    </source>
</evidence>
<comment type="similarity">
    <text evidence="2">Belongs to the peptidase M50B family.</text>
</comment>
<feature type="transmembrane region" description="Helical" evidence="7">
    <location>
        <begin position="389"/>
        <end position="413"/>
    </location>
</feature>
<keyword evidence="7" id="KW-0472">Membrane</keyword>
<keyword evidence="3 8" id="KW-0645">Protease</keyword>
<evidence type="ECO:0000256" key="3">
    <source>
        <dbReference type="ARBA" id="ARBA00022670"/>
    </source>
</evidence>
<keyword evidence="6" id="KW-0482">Metalloprotease</keyword>
<organism evidence="8 9">
    <name type="scientific">Zhengella mangrovi</name>
    <dbReference type="NCBI Taxonomy" id="1982044"/>
    <lineage>
        <taxon>Bacteria</taxon>
        <taxon>Pseudomonadati</taxon>
        <taxon>Pseudomonadota</taxon>
        <taxon>Alphaproteobacteria</taxon>
        <taxon>Hyphomicrobiales</taxon>
        <taxon>Notoacmeibacteraceae</taxon>
        <taxon>Zhengella</taxon>
    </lineage>
</organism>